<dbReference type="NCBIfam" id="TIGR03990">
    <property type="entry name" value="Arch_GlmM"/>
    <property type="match status" value="1"/>
</dbReference>
<keyword evidence="5 7" id="KW-0460">Magnesium</keyword>
<dbReference type="PROSITE" id="PS00710">
    <property type="entry name" value="PGM_PMM"/>
    <property type="match status" value="1"/>
</dbReference>
<dbReference type="InterPro" id="IPR005843">
    <property type="entry name" value="A-D-PHexomutase_C"/>
</dbReference>
<evidence type="ECO:0000256" key="6">
    <source>
        <dbReference type="ARBA" id="ARBA00023235"/>
    </source>
</evidence>
<reference evidence="13" key="1">
    <citation type="submission" date="2017-09" db="EMBL/GenBank/DDBJ databases">
        <title>Metaegenomics of thermophilic ammonia-oxidizing enrichment culture.</title>
        <authorList>
            <person name="Kato S."/>
            <person name="Suzuki K."/>
        </authorList>
    </citation>
    <scope>NUCLEOTIDE SEQUENCE [LARGE SCALE GENOMIC DNA]</scope>
</reference>
<dbReference type="PRINTS" id="PR00509">
    <property type="entry name" value="PGMPMM"/>
</dbReference>
<dbReference type="EMBL" id="BEHT01000017">
    <property type="protein sequence ID" value="GBC98904.1"/>
    <property type="molecule type" value="Genomic_DNA"/>
</dbReference>
<dbReference type="Pfam" id="PF02878">
    <property type="entry name" value="PGM_PMM_I"/>
    <property type="match status" value="1"/>
</dbReference>
<feature type="domain" description="Alpha-D-phosphohexomutase C-terminal" evidence="8">
    <location>
        <begin position="380"/>
        <end position="442"/>
    </location>
</feature>
<gene>
    <name evidence="12" type="primary">glmM</name>
    <name evidence="12" type="ORF">HRbin17_01421</name>
</gene>
<name>A0A2H5XCK3_9BACT</name>
<feature type="domain" description="Alpha-D-phosphohexomutase alpha/beta/alpha" evidence="11">
    <location>
        <begin position="260"/>
        <end position="364"/>
    </location>
</feature>
<dbReference type="SUPFAM" id="SSF55957">
    <property type="entry name" value="Phosphoglucomutase, C-terminal domain"/>
    <property type="match status" value="1"/>
</dbReference>
<protein>
    <submittedName>
        <fullName evidence="12">Phosphoglucosamine mutase</fullName>
        <ecNumber evidence="12">5.4.2.10</ecNumber>
    </submittedName>
</protein>
<feature type="domain" description="Alpha-D-phosphohexomutase alpha/beta/alpha" evidence="10">
    <location>
        <begin position="153"/>
        <end position="250"/>
    </location>
</feature>
<dbReference type="InterPro" id="IPR005846">
    <property type="entry name" value="A-D-PHexomutase_a/b/a-III"/>
</dbReference>
<evidence type="ECO:0000256" key="2">
    <source>
        <dbReference type="ARBA" id="ARBA00010231"/>
    </source>
</evidence>
<dbReference type="GO" id="GO:0004615">
    <property type="term" value="F:phosphomannomutase activity"/>
    <property type="evidence" value="ECO:0007669"/>
    <property type="project" value="TreeGrafter"/>
</dbReference>
<comment type="cofactor">
    <cofactor evidence="1">
        <name>Mg(2+)</name>
        <dbReference type="ChEBI" id="CHEBI:18420"/>
    </cofactor>
</comment>
<evidence type="ECO:0000256" key="4">
    <source>
        <dbReference type="ARBA" id="ARBA00022723"/>
    </source>
</evidence>
<dbReference type="GO" id="GO:0008966">
    <property type="term" value="F:phosphoglucosamine mutase activity"/>
    <property type="evidence" value="ECO:0007669"/>
    <property type="project" value="UniProtKB-EC"/>
</dbReference>
<dbReference type="InterPro" id="IPR036900">
    <property type="entry name" value="A-D-PHexomutase_C_sf"/>
</dbReference>
<evidence type="ECO:0000313" key="12">
    <source>
        <dbReference type="EMBL" id="GBC98904.1"/>
    </source>
</evidence>
<evidence type="ECO:0000259" key="11">
    <source>
        <dbReference type="Pfam" id="PF02880"/>
    </source>
</evidence>
<feature type="domain" description="Alpha-D-phosphohexomutase alpha/beta/alpha" evidence="9">
    <location>
        <begin position="8"/>
        <end position="133"/>
    </location>
</feature>
<dbReference type="InterPro" id="IPR016055">
    <property type="entry name" value="A-D-PHexomutase_a/b/a-I/II/III"/>
</dbReference>
<dbReference type="Gene3D" id="3.30.310.50">
    <property type="entry name" value="Alpha-D-phosphohexomutase, C-terminal domain"/>
    <property type="match status" value="1"/>
</dbReference>
<evidence type="ECO:0000259" key="8">
    <source>
        <dbReference type="Pfam" id="PF00408"/>
    </source>
</evidence>
<dbReference type="PANTHER" id="PTHR42946">
    <property type="entry name" value="PHOSPHOHEXOSE MUTASE"/>
    <property type="match status" value="1"/>
</dbReference>
<dbReference type="Gene3D" id="3.40.120.10">
    <property type="entry name" value="Alpha-D-Glucose-1,6-Bisphosphate, subunit A, domain 3"/>
    <property type="match status" value="3"/>
</dbReference>
<accession>A0A2H5XCK3</accession>
<evidence type="ECO:0000256" key="1">
    <source>
        <dbReference type="ARBA" id="ARBA00001946"/>
    </source>
</evidence>
<dbReference type="Proteomes" id="UP000236173">
    <property type="component" value="Unassembled WGS sequence"/>
</dbReference>
<comment type="caution">
    <text evidence="12">The sequence shown here is derived from an EMBL/GenBank/DDBJ whole genome shotgun (WGS) entry which is preliminary data.</text>
</comment>
<comment type="similarity">
    <text evidence="2 7">Belongs to the phosphohexose mutase family.</text>
</comment>
<dbReference type="InterPro" id="IPR024086">
    <property type="entry name" value="GlmM_arc-type"/>
</dbReference>
<keyword evidence="6 12" id="KW-0413">Isomerase</keyword>
<dbReference type="AlphaFoldDB" id="A0A2H5XCK3"/>
<keyword evidence="4 7" id="KW-0479">Metal-binding</keyword>
<dbReference type="GO" id="GO:0000287">
    <property type="term" value="F:magnesium ion binding"/>
    <property type="evidence" value="ECO:0007669"/>
    <property type="project" value="InterPro"/>
</dbReference>
<dbReference type="GO" id="GO:0006048">
    <property type="term" value="P:UDP-N-acetylglucosamine biosynthetic process"/>
    <property type="evidence" value="ECO:0007669"/>
    <property type="project" value="TreeGrafter"/>
</dbReference>
<evidence type="ECO:0000313" key="13">
    <source>
        <dbReference type="Proteomes" id="UP000236173"/>
    </source>
</evidence>
<dbReference type="Pfam" id="PF02880">
    <property type="entry name" value="PGM_PMM_III"/>
    <property type="match status" value="1"/>
</dbReference>
<evidence type="ECO:0000256" key="3">
    <source>
        <dbReference type="ARBA" id="ARBA00022553"/>
    </source>
</evidence>
<evidence type="ECO:0000256" key="7">
    <source>
        <dbReference type="RuleBase" id="RU004326"/>
    </source>
</evidence>
<keyword evidence="3" id="KW-0597">Phosphoprotein</keyword>
<dbReference type="GO" id="GO:0005975">
    <property type="term" value="P:carbohydrate metabolic process"/>
    <property type="evidence" value="ECO:0007669"/>
    <property type="project" value="InterPro"/>
</dbReference>
<evidence type="ECO:0000256" key="5">
    <source>
        <dbReference type="ARBA" id="ARBA00022842"/>
    </source>
</evidence>
<evidence type="ECO:0000259" key="9">
    <source>
        <dbReference type="Pfam" id="PF02878"/>
    </source>
</evidence>
<dbReference type="InterPro" id="IPR016066">
    <property type="entry name" value="A-D-PHexomutase_CS"/>
</dbReference>
<dbReference type="PANTHER" id="PTHR42946:SF1">
    <property type="entry name" value="PHOSPHOGLUCOMUTASE (ALPHA-D-GLUCOSE-1,6-BISPHOSPHATE-DEPENDENT)"/>
    <property type="match status" value="1"/>
</dbReference>
<dbReference type="EC" id="5.4.2.10" evidence="12"/>
<organism evidence="12 13">
    <name type="scientific">Candidatus Fervidibacter japonicus</name>
    <dbReference type="NCBI Taxonomy" id="2035412"/>
    <lineage>
        <taxon>Bacteria</taxon>
        <taxon>Candidatus Fervidibacterota</taxon>
        <taxon>Candidatus Fervidibacter</taxon>
    </lineage>
</organism>
<dbReference type="GO" id="GO:0005829">
    <property type="term" value="C:cytosol"/>
    <property type="evidence" value="ECO:0007669"/>
    <property type="project" value="TreeGrafter"/>
</dbReference>
<evidence type="ECO:0000259" key="10">
    <source>
        <dbReference type="Pfam" id="PF02879"/>
    </source>
</evidence>
<dbReference type="InterPro" id="IPR050060">
    <property type="entry name" value="Phosphoglucosamine_mutase"/>
</dbReference>
<dbReference type="SUPFAM" id="SSF53738">
    <property type="entry name" value="Phosphoglucomutase, first 3 domains"/>
    <property type="match status" value="3"/>
</dbReference>
<dbReference type="InterPro" id="IPR005841">
    <property type="entry name" value="Alpha-D-phosphohexomutase_SF"/>
</dbReference>
<sequence>MSKPIVSVSGIRGVIGKTLPPEEALRWSLAYGTMVNGGTVVLGRDTRPSGEMLRGAVLAGLLSTGCRVIDLGVVPTPTLQLAVQHWQADGAVAVTASHNPAEWNALKFFEPSGMYLDAEGLKRLRAIYESGAFKRACWNEVGQIQTDATAIDRHIERILTCVDVERIRAKKFRVVVDCVNGAACFISPRLLERLGCEVIPLFAEPTGVFQRDPEPIAENLGELCRVVRETRADVGFAHDADVDRLAIVADGGETLGEEMTLVIAVYHVLAHKERGAVVTNLSTTMAVDEVARQFGVPVYRTPVGDINVSKRLKEVGGAIGGEGNGGVIYPRVQYARDAIAALALVLEFMAMHEEPLSALVKKLPRYHMVKKRLPIGTMAVHELLERIKQRYTAEEVIEEDGVKLQWDDHWVHVRPSGTEPILRVIAEAKTPEYADRLCDEVIADLRQFLIP</sequence>
<dbReference type="InterPro" id="IPR005845">
    <property type="entry name" value="A-D-PHexomutase_a/b/a-II"/>
</dbReference>
<dbReference type="GO" id="GO:0009252">
    <property type="term" value="P:peptidoglycan biosynthetic process"/>
    <property type="evidence" value="ECO:0007669"/>
    <property type="project" value="TreeGrafter"/>
</dbReference>
<dbReference type="Pfam" id="PF02879">
    <property type="entry name" value="PGM_PMM_II"/>
    <property type="match status" value="1"/>
</dbReference>
<proteinExistence type="inferred from homology"/>
<dbReference type="InterPro" id="IPR005844">
    <property type="entry name" value="A-D-PHexomutase_a/b/a-I"/>
</dbReference>
<dbReference type="Pfam" id="PF00408">
    <property type="entry name" value="PGM_PMM_IV"/>
    <property type="match status" value="1"/>
</dbReference>